<dbReference type="Proteomes" id="UP000635278">
    <property type="component" value="Unassembled WGS sequence"/>
</dbReference>
<dbReference type="Pfam" id="PF13566">
    <property type="entry name" value="DUF4130"/>
    <property type="match status" value="1"/>
</dbReference>
<proteinExistence type="predicted"/>
<feature type="domain" description="DUF4130" evidence="1">
    <location>
        <begin position="82"/>
        <end position="244"/>
    </location>
</feature>
<comment type="caution">
    <text evidence="2">The sequence shown here is derived from an EMBL/GenBank/DDBJ whole genome shotgun (WGS) entry which is preliminary data.</text>
</comment>
<accession>A0ABX0JQZ4</accession>
<evidence type="ECO:0000313" key="3">
    <source>
        <dbReference type="Proteomes" id="UP000635278"/>
    </source>
</evidence>
<dbReference type="EMBL" id="WOTB01000014">
    <property type="protein sequence ID" value="NHN85242.1"/>
    <property type="molecule type" value="Genomic_DNA"/>
</dbReference>
<dbReference type="InterPro" id="IPR025404">
    <property type="entry name" value="DUF4130"/>
</dbReference>
<protein>
    <submittedName>
        <fullName evidence="2">DUF4130 domain-containing protein</fullName>
    </submittedName>
</protein>
<dbReference type="InterPro" id="IPR023875">
    <property type="entry name" value="DNA_repair_put"/>
</dbReference>
<gene>
    <name evidence="2" type="ORF">GOB93_11395</name>
</gene>
<dbReference type="NCBIfam" id="TIGR03915">
    <property type="entry name" value="SAM_7_link_chp"/>
    <property type="match status" value="1"/>
</dbReference>
<evidence type="ECO:0000259" key="1">
    <source>
        <dbReference type="Pfam" id="PF13566"/>
    </source>
</evidence>
<dbReference type="RefSeq" id="WP_173583637.1">
    <property type="nucleotide sequence ID" value="NZ_WOTB01000014.1"/>
</dbReference>
<name>A0ABX0JQZ4_9PROT</name>
<organism evidence="2 3">
    <name type="scientific">Acetobacter musti</name>
    <dbReference type="NCBI Taxonomy" id="864732"/>
    <lineage>
        <taxon>Bacteria</taxon>
        <taxon>Pseudomonadati</taxon>
        <taxon>Pseudomonadota</taxon>
        <taxon>Alphaproteobacteria</taxon>
        <taxon>Acetobacterales</taxon>
        <taxon>Acetobacteraceae</taxon>
        <taxon>Acetobacter</taxon>
    </lineage>
</organism>
<keyword evidence="3" id="KW-1185">Reference proteome</keyword>
<evidence type="ECO:0000313" key="2">
    <source>
        <dbReference type="EMBL" id="NHN85242.1"/>
    </source>
</evidence>
<reference evidence="2 3" key="1">
    <citation type="journal article" date="2020" name="Int. J. Syst. Evol. Microbiol.">
        <title>Novel acetic acid bacteria from cider fermentations: Acetobacter conturbans sp. nov. and Acetobacter fallax sp. nov.</title>
        <authorList>
            <person name="Sombolestani A.S."/>
            <person name="Cleenwerck I."/>
            <person name="Cnockaert M."/>
            <person name="Borremans W."/>
            <person name="Wieme A.D."/>
            <person name="De Vuyst L."/>
            <person name="Vandamme P."/>
        </authorList>
    </citation>
    <scope>NUCLEOTIDE SEQUENCE [LARGE SCALE GENOMIC DNA]</scope>
    <source>
        <strain evidence="2 3">LMG 30640</strain>
    </source>
</reference>
<sequence length="261" mass="29648">MTRLHVVTLPADASFQTWRDHARKLLRNDIPASFVEWRVRSAQDDLFAEESVLPAVAEGCQRTVRRGCVKLLQRILCHSSPDRFALAYRVLWRAGRAPGLIRDAADPDIAAANHMARQVRHDVHHMKSYVRFSEKQVAGSVSGSQARHFVSWFEPEHHILEIVAPFFAGRFADMNWLILTPKGSVAWDGAEAVVTREPCARETLEDETGHLWHTYYRSVFNPARVKMNAMRSGMPRKFWKNLPETGLIPEMLAEAARRGAG</sequence>